<evidence type="ECO:0000313" key="2">
    <source>
        <dbReference type="Proteomes" id="UP000515204"/>
    </source>
</evidence>
<dbReference type="KEGG" id="dqu:106750565"/>
<feature type="compositionally biased region" description="Basic and acidic residues" evidence="1">
    <location>
        <begin position="140"/>
        <end position="157"/>
    </location>
</feature>
<gene>
    <name evidence="3" type="primary">LOC106750565</name>
</gene>
<proteinExistence type="predicted"/>
<evidence type="ECO:0000256" key="1">
    <source>
        <dbReference type="SAM" id="MobiDB-lite"/>
    </source>
</evidence>
<sequence>MFSPEMESYQSSSLKQKNPDKIATSRLLKSFGNLMLRNYEQDKISFSETSQNNEAKMNSKQYEVPVFTPPSIQLVVVPNAPLKPRNRVSKIRMKPRRLSYSDQDTVDNESADGRKKSPQKKSDTKEIVLRNKLPQSSNKENQDRGKPRNRAEDKEKSASFYPSNTKQGHYSKGQIINFGSFIPKCKPSSTLKMSLIFNVSKKTSISSQITAETTYIPIRPSKETIFPLDSFPCEKQIQHFSELFLQN</sequence>
<organism evidence="2 3">
    <name type="scientific">Dinoponera quadriceps</name>
    <name type="common">South American ant</name>
    <dbReference type="NCBI Taxonomy" id="609295"/>
    <lineage>
        <taxon>Eukaryota</taxon>
        <taxon>Metazoa</taxon>
        <taxon>Ecdysozoa</taxon>
        <taxon>Arthropoda</taxon>
        <taxon>Hexapoda</taxon>
        <taxon>Insecta</taxon>
        <taxon>Pterygota</taxon>
        <taxon>Neoptera</taxon>
        <taxon>Endopterygota</taxon>
        <taxon>Hymenoptera</taxon>
        <taxon>Apocrita</taxon>
        <taxon>Aculeata</taxon>
        <taxon>Formicoidea</taxon>
        <taxon>Formicidae</taxon>
        <taxon>Ponerinae</taxon>
        <taxon>Ponerini</taxon>
        <taxon>Dinoponera</taxon>
    </lineage>
</organism>
<dbReference type="Proteomes" id="UP000515204">
    <property type="component" value="Unplaced"/>
</dbReference>
<feature type="region of interest" description="Disordered" evidence="1">
    <location>
        <begin position="86"/>
        <end position="166"/>
    </location>
</feature>
<name>A0A6P3Y916_DINQU</name>
<dbReference type="GeneID" id="106750565"/>
<dbReference type="RefSeq" id="XP_014486492.1">
    <property type="nucleotide sequence ID" value="XM_014631006.1"/>
</dbReference>
<feature type="compositionally biased region" description="Basic residues" evidence="1">
    <location>
        <begin position="86"/>
        <end position="97"/>
    </location>
</feature>
<feature type="compositionally biased region" description="Basic and acidic residues" evidence="1">
    <location>
        <begin position="111"/>
        <end position="129"/>
    </location>
</feature>
<accession>A0A6P3Y916</accession>
<evidence type="ECO:0000313" key="3">
    <source>
        <dbReference type="RefSeq" id="XP_014486492.1"/>
    </source>
</evidence>
<reference evidence="3" key="1">
    <citation type="submission" date="2025-08" db="UniProtKB">
        <authorList>
            <consortium name="RefSeq"/>
        </authorList>
    </citation>
    <scope>IDENTIFICATION</scope>
</reference>
<feature type="region of interest" description="Disordered" evidence="1">
    <location>
        <begin position="1"/>
        <end position="21"/>
    </location>
</feature>
<keyword evidence="2" id="KW-1185">Reference proteome</keyword>
<dbReference type="OrthoDB" id="757982at2759"/>
<dbReference type="AlphaFoldDB" id="A0A6P3Y916"/>
<protein>
    <submittedName>
        <fullName evidence="3">Uncharacterized protein LOC106750565 isoform X1</fullName>
    </submittedName>
</protein>